<reference evidence="1" key="1">
    <citation type="submission" date="2009-09" db="EMBL/GenBank/DDBJ databases">
        <authorList>
            <person name="Weinstock G."/>
            <person name="Sodergren E."/>
            <person name="Clifton S."/>
            <person name="Fulton L."/>
            <person name="Fulton B."/>
            <person name="Courtney L."/>
            <person name="Fronick C."/>
            <person name="Harrison M."/>
            <person name="Strong C."/>
            <person name="Farmer C."/>
            <person name="Delahaunty K."/>
            <person name="Markovic C."/>
            <person name="Hall O."/>
            <person name="Minx P."/>
            <person name="Tomlinson C."/>
            <person name="Mitreva M."/>
            <person name="Nelson J."/>
            <person name="Hou S."/>
            <person name="Wollam A."/>
            <person name="Pepin K.H."/>
            <person name="Johnson M."/>
            <person name="Bhonagiri V."/>
            <person name="Nash W.E."/>
            <person name="Warren W."/>
            <person name="Chinwalla A."/>
            <person name="Mardis E.R."/>
            <person name="Wilson R.K."/>
        </authorList>
    </citation>
    <scope>NUCLEOTIDE SEQUENCE [LARGE SCALE GENOMIC DNA]</scope>
    <source>
        <strain evidence="1">DSM 15470</strain>
    </source>
</reference>
<evidence type="ECO:0000313" key="1">
    <source>
        <dbReference type="EMBL" id="EEW97014.1"/>
    </source>
</evidence>
<comment type="caution">
    <text evidence="1">The sequence shown here is derived from an EMBL/GenBank/DDBJ whole genome shotgun (WGS) entry which is preliminary data.</text>
</comment>
<organism evidence="1 2">
    <name type="scientific">Dialister invisus DSM 15470</name>
    <dbReference type="NCBI Taxonomy" id="592028"/>
    <lineage>
        <taxon>Bacteria</taxon>
        <taxon>Bacillati</taxon>
        <taxon>Bacillota</taxon>
        <taxon>Negativicutes</taxon>
        <taxon>Veillonellales</taxon>
        <taxon>Veillonellaceae</taxon>
        <taxon>Dialister</taxon>
    </lineage>
</organism>
<sequence>MLRISFLIISFLLLSGLPPQSINPQYNKIFVSVNTIYFTTSQTRIKAFSKNIFLFMHHIFVLPP</sequence>
<accession>C9LN79</accession>
<dbReference type="EMBL" id="ACIM02000001">
    <property type="protein sequence ID" value="EEW97014.1"/>
    <property type="molecule type" value="Genomic_DNA"/>
</dbReference>
<proteinExistence type="predicted"/>
<name>C9LN79_9FIRM</name>
<dbReference type="AlphaFoldDB" id="C9LN79"/>
<gene>
    <name evidence="1" type="ORF">GCWU000321_00998</name>
</gene>
<protein>
    <submittedName>
        <fullName evidence="1">Uncharacterized protein</fullName>
    </submittedName>
</protein>
<dbReference type="Proteomes" id="UP000004736">
    <property type="component" value="Unassembled WGS sequence"/>
</dbReference>
<evidence type="ECO:0000313" key="2">
    <source>
        <dbReference type="Proteomes" id="UP000004736"/>
    </source>
</evidence>
<keyword evidence="2" id="KW-1185">Reference proteome</keyword>
<dbReference type="HOGENOM" id="CLU_2860500_0_0_9"/>
<dbReference type="STRING" id="592028.GCWU000321_00998"/>